<reference evidence="1" key="1">
    <citation type="journal article" date="2014" name="Front. Microbiol.">
        <title>High frequency of phylogenetically diverse reductive dehalogenase-homologous genes in deep subseafloor sedimentary metagenomes.</title>
        <authorList>
            <person name="Kawai M."/>
            <person name="Futagami T."/>
            <person name="Toyoda A."/>
            <person name="Takaki Y."/>
            <person name="Nishi S."/>
            <person name="Hori S."/>
            <person name="Arai W."/>
            <person name="Tsubouchi T."/>
            <person name="Morono Y."/>
            <person name="Uchiyama I."/>
            <person name="Ito T."/>
            <person name="Fujiyama A."/>
            <person name="Inagaki F."/>
            <person name="Takami H."/>
        </authorList>
    </citation>
    <scope>NUCLEOTIDE SEQUENCE</scope>
    <source>
        <strain evidence="1">Expedition CK06-06</strain>
    </source>
</reference>
<evidence type="ECO:0000313" key="1">
    <source>
        <dbReference type="EMBL" id="GAH84880.1"/>
    </source>
</evidence>
<sequence>ALLDSRPDLTEHMVAVSQRYSTSRDTELAAPTVELSLAYRDEFYEMTRG</sequence>
<accession>X1JTZ0</accession>
<organism evidence="1">
    <name type="scientific">marine sediment metagenome</name>
    <dbReference type="NCBI Taxonomy" id="412755"/>
    <lineage>
        <taxon>unclassified sequences</taxon>
        <taxon>metagenomes</taxon>
        <taxon>ecological metagenomes</taxon>
    </lineage>
</organism>
<dbReference type="EMBL" id="BARU01037134">
    <property type="protein sequence ID" value="GAH84880.1"/>
    <property type="molecule type" value="Genomic_DNA"/>
</dbReference>
<proteinExistence type="predicted"/>
<protein>
    <submittedName>
        <fullName evidence="1">Uncharacterized protein</fullName>
    </submittedName>
</protein>
<comment type="caution">
    <text evidence="1">The sequence shown here is derived from an EMBL/GenBank/DDBJ whole genome shotgun (WGS) entry which is preliminary data.</text>
</comment>
<feature type="non-terminal residue" evidence="1">
    <location>
        <position position="1"/>
    </location>
</feature>
<dbReference type="AlphaFoldDB" id="X1JTZ0"/>
<gene>
    <name evidence="1" type="ORF">S03H2_57910</name>
</gene>
<name>X1JTZ0_9ZZZZ</name>